<feature type="domain" description="BON" evidence="7">
    <location>
        <begin position="42"/>
        <end position="110"/>
    </location>
</feature>
<dbReference type="PANTHER" id="PTHR34606:SF16">
    <property type="entry name" value="BON DOMAIN-CONTAINING PROTEIN"/>
    <property type="match status" value="1"/>
</dbReference>
<protein>
    <recommendedName>
        <fullName evidence="5">Osmotically-inducible protein Y</fullName>
    </recommendedName>
</protein>
<dbReference type="PROSITE" id="PS50914">
    <property type="entry name" value="BON"/>
    <property type="match status" value="1"/>
</dbReference>
<name>A0A158HXV9_9BURK</name>
<dbReference type="GO" id="GO:0042597">
    <property type="term" value="C:periplasmic space"/>
    <property type="evidence" value="ECO:0007669"/>
    <property type="project" value="UniProtKB-SubCell"/>
</dbReference>
<evidence type="ECO:0000313" key="8">
    <source>
        <dbReference type="EMBL" id="SAL49254.1"/>
    </source>
</evidence>
<dbReference type="OrthoDB" id="7360581at2"/>
<dbReference type="SMART" id="SM00749">
    <property type="entry name" value="BON"/>
    <property type="match status" value="1"/>
</dbReference>
<sequence length="111" mass="11514">MPITKTALTRLALALSCAVPVVAITAGCSSTPSHESAGEYTTDSALTAKVKAALLEDPGLKSLAVSVTTYRSEVLLSGFVNSQEQIQKAVSVARGVEGVQSVKNELQVKPQ</sequence>
<keyword evidence="4" id="KW-0574">Periplasm</keyword>
<dbReference type="RefSeq" id="WP_075643978.1">
    <property type="nucleotide sequence ID" value="NZ_FCOK02000037.1"/>
</dbReference>
<evidence type="ECO:0000259" key="7">
    <source>
        <dbReference type="PROSITE" id="PS50914"/>
    </source>
</evidence>
<feature type="signal peptide" evidence="6">
    <location>
        <begin position="1"/>
        <end position="23"/>
    </location>
</feature>
<dbReference type="AlphaFoldDB" id="A0A158HXV9"/>
<dbReference type="InterPro" id="IPR014004">
    <property type="entry name" value="Transpt-assoc_nodulatn_dom_bac"/>
</dbReference>
<evidence type="ECO:0000256" key="6">
    <source>
        <dbReference type="SAM" id="SignalP"/>
    </source>
</evidence>
<keyword evidence="8" id="KW-0449">Lipoprotein</keyword>
<dbReference type="Pfam" id="PF04972">
    <property type="entry name" value="BON"/>
    <property type="match status" value="1"/>
</dbReference>
<dbReference type="PROSITE" id="PS51257">
    <property type="entry name" value="PROKAR_LIPOPROTEIN"/>
    <property type="match status" value="1"/>
</dbReference>
<dbReference type="InterPro" id="IPR051686">
    <property type="entry name" value="Lipoprotein_DolP"/>
</dbReference>
<keyword evidence="2 6" id="KW-0732">Signal</keyword>
<organism evidence="8 9">
    <name type="scientific">Caballeronia udeis</name>
    <dbReference type="NCBI Taxonomy" id="1232866"/>
    <lineage>
        <taxon>Bacteria</taxon>
        <taxon>Pseudomonadati</taxon>
        <taxon>Pseudomonadota</taxon>
        <taxon>Betaproteobacteria</taxon>
        <taxon>Burkholderiales</taxon>
        <taxon>Burkholderiaceae</taxon>
        <taxon>Caballeronia</taxon>
    </lineage>
</organism>
<dbReference type="FunFam" id="3.30.1340.30:FF:000001">
    <property type="entry name" value="Molecular chaperone OsmY"/>
    <property type="match status" value="1"/>
</dbReference>
<keyword evidence="3" id="KW-0677">Repeat</keyword>
<feature type="chain" id="PRO_5008501861" description="Osmotically-inducible protein Y" evidence="6">
    <location>
        <begin position="24"/>
        <end position="111"/>
    </location>
</feature>
<proteinExistence type="predicted"/>
<evidence type="ECO:0000256" key="5">
    <source>
        <dbReference type="ARBA" id="ARBA00070588"/>
    </source>
</evidence>
<gene>
    <name evidence="8" type="ORF">AWB69_04956</name>
</gene>
<evidence type="ECO:0000256" key="3">
    <source>
        <dbReference type="ARBA" id="ARBA00022737"/>
    </source>
</evidence>
<dbReference type="Proteomes" id="UP000054683">
    <property type="component" value="Unassembled WGS sequence"/>
</dbReference>
<evidence type="ECO:0000256" key="4">
    <source>
        <dbReference type="ARBA" id="ARBA00022764"/>
    </source>
</evidence>
<comment type="subcellular location">
    <subcellularLocation>
        <location evidence="1">Periplasm</location>
    </subcellularLocation>
</comment>
<evidence type="ECO:0000313" key="9">
    <source>
        <dbReference type="Proteomes" id="UP000054683"/>
    </source>
</evidence>
<dbReference type="EMBL" id="FCOK02000037">
    <property type="protein sequence ID" value="SAL49254.1"/>
    <property type="molecule type" value="Genomic_DNA"/>
</dbReference>
<reference evidence="8 9" key="1">
    <citation type="submission" date="2016-01" db="EMBL/GenBank/DDBJ databases">
        <authorList>
            <person name="Oliw E.H."/>
        </authorList>
    </citation>
    <scope>NUCLEOTIDE SEQUENCE [LARGE SCALE GENOMIC DNA]</scope>
    <source>
        <strain evidence="8">LMG 27134</strain>
    </source>
</reference>
<dbReference type="InterPro" id="IPR007055">
    <property type="entry name" value="BON_dom"/>
</dbReference>
<accession>A0A158HXV9</accession>
<dbReference type="PANTHER" id="PTHR34606">
    <property type="entry name" value="BON DOMAIN-CONTAINING PROTEIN"/>
    <property type="match status" value="1"/>
</dbReference>
<evidence type="ECO:0000256" key="2">
    <source>
        <dbReference type="ARBA" id="ARBA00022729"/>
    </source>
</evidence>
<evidence type="ECO:0000256" key="1">
    <source>
        <dbReference type="ARBA" id="ARBA00004418"/>
    </source>
</evidence>
<dbReference type="Gene3D" id="3.30.1340.30">
    <property type="match status" value="1"/>
</dbReference>